<dbReference type="Proteomes" id="UP000593892">
    <property type="component" value="Chromosome"/>
</dbReference>
<dbReference type="PROSITE" id="PS50102">
    <property type="entry name" value="RRM"/>
    <property type="match status" value="1"/>
</dbReference>
<evidence type="ECO:0000256" key="1">
    <source>
        <dbReference type="ARBA" id="ARBA00022737"/>
    </source>
</evidence>
<evidence type="ECO:0000256" key="3">
    <source>
        <dbReference type="SAM" id="MobiDB-lite"/>
    </source>
</evidence>
<protein>
    <submittedName>
        <fullName evidence="5">RNA-binding protein</fullName>
    </submittedName>
</protein>
<feature type="compositionally biased region" description="Low complexity" evidence="3">
    <location>
        <begin position="99"/>
        <end position="114"/>
    </location>
</feature>
<dbReference type="InterPro" id="IPR000504">
    <property type="entry name" value="RRM_dom"/>
</dbReference>
<keyword evidence="1" id="KW-0677">Repeat</keyword>
<evidence type="ECO:0000259" key="4">
    <source>
        <dbReference type="PROSITE" id="PS50102"/>
    </source>
</evidence>
<dbReference type="InterPro" id="IPR012677">
    <property type="entry name" value="Nucleotide-bd_a/b_plait_sf"/>
</dbReference>
<dbReference type="SUPFAM" id="SSF54928">
    <property type="entry name" value="RNA-binding domain, RBD"/>
    <property type="match status" value="1"/>
</dbReference>
<dbReference type="EMBL" id="CP063849">
    <property type="protein sequence ID" value="QOY85370.1"/>
    <property type="molecule type" value="Genomic_DNA"/>
</dbReference>
<name>A0A7S7NKL4_PALFE</name>
<dbReference type="PANTHER" id="PTHR23236:SF119">
    <property type="entry name" value="NUCLEAR RNA-BINDING PROTEIN SART-3"/>
    <property type="match status" value="1"/>
</dbReference>
<dbReference type="GO" id="GO:0003723">
    <property type="term" value="F:RNA binding"/>
    <property type="evidence" value="ECO:0007669"/>
    <property type="project" value="UniProtKB-KW"/>
</dbReference>
<organism evidence="5 6">
    <name type="scientific">Paludibaculum fermentans</name>
    <dbReference type="NCBI Taxonomy" id="1473598"/>
    <lineage>
        <taxon>Bacteria</taxon>
        <taxon>Pseudomonadati</taxon>
        <taxon>Acidobacteriota</taxon>
        <taxon>Terriglobia</taxon>
        <taxon>Bryobacterales</taxon>
        <taxon>Bryobacteraceae</taxon>
        <taxon>Paludibaculum</taxon>
    </lineage>
</organism>
<dbReference type="InterPro" id="IPR035979">
    <property type="entry name" value="RBD_domain_sf"/>
</dbReference>
<dbReference type="Pfam" id="PF00076">
    <property type="entry name" value="RRM_1"/>
    <property type="match status" value="1"/>
</dbReference>
<gene>
    <name evidence="5" type="ORF">IRI77_21350</name>
</gene>
<feature type="region of interest" description="Disordered" evidence="3">
    <location>
        <begin position="74"/>
        <end position="149"/>
    </location>
</feature>
<accession>A0A7S7NKL4</accession>
<evidence type="ECO:0000256" key="2">
    <source>
        <dbReference type="ARBA" id="ARBA00022884"/>
    </source>
</evidence>
<sequence length="149" mass="15972">MSSTVFLGNLPVWVTADDIKAWLTADNLVADSVKVIRNPETQESKGFAFIEAPNDEEMNSIIRRFDRAPLEDRLLRANPAQPPRPKGAVRPGGPIGHTASPSSSAPAASVSAAVQAPGGERDRNRRGGKKHRRPNGPQSAFAEELAKAL</sequence>
<dbReference type="Gene3D" id="3.30.70.330">
    <property type="match status" value="1"/>
</dbReference>
<keyword evidence="2" id="KW-0694">RNA-binding</keyword>
<proteinExistence type="predicted"/>
<dbReference type="RefSeq" id="WP_194447040.1">
    <property type="nucleotide sequence ID" value="NZ_CP063849.1"/>
</dbReference>
<feature type="domain" description="RRM" evidence="4">
    <location>
        <begin position="3"/>
        <end position="82"/>
    </location>
</feature>
<dbReference type="SMART" id="SM00360">
    <property type="entry name" value="RRM"/>
    <property type="match status" value="1"/>
</dbReference>
<reference evidence="5 6" key="1">
    <citation type="submission" date="2020-10" db="EMBL/GenBank/DDBJ databases">
        <title>Complete genome sequence of Paludibaculum fermentans P105T, a facultatively anaerobic acidobacterium capable of dissimilatory Fe(III) reduction.</title>
        <authorList>
            <person name="Dedysh S.N."/>
            <person name="Beletsky A.V."/>
            <person name="Kulichevskaya I.S."/>
            <person name="Mardanov A.V."/>
            <person name="Ravin N.V."/>
        </authorList>
    </citation>
    <scope>NUCLEOTIDE SEQUENCE [LARGE SCALE GENOMIC DNA]</scope>
    <source>
        <strain evidence="5 6">P105</strain>
    </source>
</reference>
<evidence type="ECO:0000313" key="6">
    <source>
        <dbReference type="Proteomes" id="UP000593892"/>
    </source>
</evidence>
<dbReference type="KEGG" id="pfer:IRI77_21350"/>
<evidence type="ECO:0000313" key="5">
    <source>
        <dbReference type="EMBL" id="QOY85370.1"/>
    </source>
</evidence>
<dbReference type="PANTHER" id="PTHR23236">
    <property type="entry name" value="EUKARYOTIC TRANSLATION INITIATION FACTOR 4B/4H"/>
    <property type="match status" value="1"/>
</dbReference>
<keyword evidence="6" id="KW-1185">Reference proteome</keyword>
<dbReference type="AlphaFoldDB" id="A0A7S7NKL4"/>